<evidence type="ECO:0000313" key="4">
    <source>
        <dbReference type="Proteomes" id="UP000287124"/>
    </source>
</evidence>
<feature type="region of interest" description="Disordered" evidence="1">
    <location>
        <begin position="44"/>
        <end position="103"/>
    </location>
</feature>
<sequence length="281" mass="29242">MVSNKLMAVASAAPVSLAVVDAGVCILHGTTAISSALATETSSMATATSTSGTIETGLTTTSGTVSAEASSAATETSSGTTSVETTSATTSTIETSSATTSAQTTSITAKVTPTSLITNPEFDAGLQPWQAIPYPDQSLSLTTSSYKASKAAHLHFSSKSGSPFTNYLHHHIDKSLLKAGSYALEGFVNVNSPGDEGECCTRGCRRLSCWSYRRDGGYTQCWCVAGDSCGESVGKDFEVCEVTEEKLEEIDDFGVAVGFECFNADAYLDSVSFKAVEVEIE</sequence>
<dbReference type="Proteomes" id="UP000287124">
    <property type="component" value="Unassembled WGS sequence"/>
</dbReference>
<protein>
    <submittedName>
        <fullName evidence="3">Uncharacterized protein</fullName>
    </submittedName>
</protein>
<name>A0A430LVG4_9HYPO</name>
<accession>A0A430LVG4</accession>
<evidence type="ECO:0000256" key="1">
    <source>
        <dbReference type="SAM" id="MobiDB-lite"/>
    </source>
</evidence>
<gene>
    <name evidence="3" type="ORF">BHE90_005805</name>
</gene>
<proteinExistence type="predicted"/>
<feature type="chain" id="PRO_5019170306" evidence="2">
    <location>
        <begin position="23"/>
        <end position="281"/>
    </location>
</feature>
<keyword evidence="4" id="KW-1185">Reference proteome</keyword>
<feature type="signal peptide" evidence="2">
    <location>
        <begin position="1"/>
        <end position="22"/>
    </location>
</feature>
<dbReference type="AlphaFoldDB" id="A0A430LVG4"/>
<dbReference type="EMBL" id="MIKF01000070">
    <property type="protein sequence ID" value="RTE79669.1"/>
    <property type="molecule type" value="Genomic_DNA"/>
</dbReference>
<organism evidence="3 4">
    <name type="scientific">Fusarium euwallaceae</name>
    <dbReference type="NCBI Taxonomy" id="1147111"/>
    <lineage>
        <taxon>Eukaryota</taxon>
        <taxon>Fungi</taxon>
        <taxon>Dikarya</taxon>
        <taxon>Ascomycota</taxon>
        <taxon>Pezizomycotina</taxon>
        <taxon>Sordariomycetes</taxon>
        <taxon>Hypocreomycetidae</taxon>
        <taxon>Hypocreales</taxon>
        <taxon>Nectriaceae</taxon>
        <taxon>Fusarium</taxon>
        <taxon>Fusarium solani species complex</taxon>
    </lineage>
</organism>
<reference evidence="3 4" key="1">
    <citation type="submission" date="2017-06" db="EMBL/GenBank/DDBJ databases">
        <title>Comparative genomic analysis of Ambrosia Fusariam Clade fungi.</title>
        <authorList>
            <person name="Stajich J.E."/>
            <person name="Carrillo J."/>
            <person name="Kijimoto T."/>
            <person name="Eskalen A."/>
            <person name="O'Donnell K."/>
            <person name="Kasson M."/>
        </authorList>
    </citation>
    <scope>NUCLEOTIDE SEQUENCE [LARGE SCALE GENOMIC DNA]</scope>
    <source>
        <strain evidence="3 4">UCR1854</strain>
    </source>
</reference>
<comment type="caution">
    <text evidence="3">The sequence shown here is derived from an EMBL/GenBank/DDBJ whole genome shotgun (WGS) entry which is preliminary data.</text>
</comment>
<keyword evidence="2" id="KW-0732">Signal</keyword>
<evidence type="ECO:0000313" key="3">
    <source>
        <dbReference type="EMBL" id="RTE79669.1"/>
    </source>
</evidence>
<evidence type="ECO:0000256" key="2">
    <source>
        <dbReference type="SAM" id="SignalP"/>
    </source>
</evidence>